<proteinExistence type="predicted"/>
<reference evidence="1 2" key="1">
    <citation type="submission" date="2020-08" db="EMBL/GenBank/DDBJ databases">
        <title>Genomic Encyclopedia of Type Strains, Phase III (KMG-III): the genomes of soil and plant-associated and newly described type strains.</title>
        <authorList>
            <person name="Whitman W."/>
        </authorList>
    </citation>
    <scope>NUCLEOTIDE SEQUENCE [LARGE SCALE GENOMIC DNA]</scope>
    <source>
        <strain evidence="1 2">CECT 8075</strain>
    </source>
</reference>
<accession>A0A7W5DUP9</accession>
<dbReference type="InterPro" id="IPR014060">
    <property type="entry name" value="PglZ"/>
</dbReference>
<dbReference type="AlphaFoldDB" id="A0A7W5DUP9"/>
<name>A0A7W5DUP9_9BACT</name>
<dbReference type="NCBIfam" id="TIGR02687">
    <property type="entry name" value="BREX-1 system phosphatase PglZ type A"/>
    <property type="match status" value="1"/>
</dbReference>
<sequence length="838" mass="94857">MSDRISQALEKLFTKHRIVFWYDEEESLRKDFDAVEVPGIEKVEIVNNEFGLKYRMLRQEPRQKFLVFKAGGPPEDNENWLLDVQLAHTDFRTDKASLWLTELELPYEFRSLVSRHAFFFNSAKRRDTLKKKVTKNDTLTQVAMKMLGVCADCADNEPRLDSVIENLLAELAKGDGAKRYDLIVKCGLDGFLWEQTKNVYQYAADSPTVKDFAIELFKSCYRMEVGGEVRLGNEALVFLKRWKDSRTHEAAFETLSHQCAEMLGIAGDLENRDLKALSELDYFELVDQRILSELASAVAKKTISSGESTQLVRGRRRGHWYAKYEHYYEAVDHAAELLHLLDTLSIQLESLQQGVTAYVQTFYKLDQVYRKFIFHNVKSGGATLLGTLTEEICKRYTNAFLMPLGDRWQELVDGLDKWAIPDSRPQTGFFDKYVRRVLEKNKKVYVIISDAMRFEVGEELCRRVRQEDKFEADLAHMITTLPSYTQLGMAALLPHKTLRIQEDKTPTVAADEVSTSGTANRDKILKAAAKSIASDASALAVQAADILDKTKEDVRALVRDHDVIYIYHNSIDQIGHTQKTERKAFEAAETAIDDVVRLVRKLTSANATNVVVTADHGFLYQDEVEESDFSSAEVKGDVTASDRRFFVGRDLQVTGGANLYSSQALGLVGDLQVAVPKSINRFRKSGSSTRFMHGGSTLQEIVIPVISIKKSRGSDVTAVGVDMIPPPSSVISTGQLAVVFYQSEPVTEKVQARRLRVGLYAADGELISDSHELAFDLTSENARERELKVRLLLSKQADNYNQQQIMLKMEEPISDTSQFKEYKSVPFTLRRSFTSDFD</sequence>
<protein>
    <submittedName>
        <fullName evidence="1">Uncharacterized protein (TIGR02687 family)</fullName>
    </submittedName>
</protein>
<dbReference type="SUPFAM" id="SSF53649">
    <property type="entry name" value="Alkaline phosphatase-like"/>
    <property type="match status" value="1"/>
</dbReference>
<dbReference type="EMBL" id="JACHXU010000002">
    <property type="protein sequence ID" value="MBB3204903.1"/>
    <property type="molecule type" value="Genomic_DNA"/>
</dbReference>
<dbReference type="Pfam" id="PF08665">
    <property type="entry name" value="PglZ"/>
    <property type="match status" value="1"/>
</dbReference>
<dbReference type="InterPro" id="IPR017850">
    <property type="entry name" value="Alkaline_phosphatase_core_sf"/>
</dbReference>
<comment type="caution">
    <text evidence="1">The sequence shown here is derived from an EMBL/GenBank/DDBJ whole genome shotgun (WGS) entry which is preliminary data.</text>
</comment>
<dbReference type="Gene3D" id="3.40.720.10">
    <property type="entry name" value="Alkaline Phosphatase, subunit A"/>
    <property type="match status" value="1"/>
</dbReference>
<dbReference type="Proteomes" id="UP000536179">
    <property type="component" value="Unassembled WGS sequence"/>
</dbReference>
<keyword evidence="2" id="KW-1185">Reference proteome</keyword>
<dbReference type="RefSeq" id="WP_184301650.1">
    <property type="nucleotide sequence ID" value="NZ_JACHXU010000002.1"/>
</dbReference>
<evidence type="ECO:0000313" key="2">
    <source>
        <dbReference type="Proteomes" id="UP000536179"/>
    </source>
</evidence>
<gene>
    <name evidence="1" type="ORF">FHS27_000670</name>
</gene>
<evidence type="ECO:0000313" key="1">
    <source>
        <dbReference type="EMBL" id="MBB3204903.1"/>
    </source>
</evidence>
<organism evidence="1 2">
    <name type="scientific">Aporhodopirellula rubra</name>
    <dbReference type="NCBI Taxonomy" id="980271"/>
    <lineage>
        <taxon>Bacteria</taxon>
        <taxon>Pseudomonadati</taxon>
        <taxon>Planctomycetota</taxon>
        <taxon>Planctomycetia</taxon>
        <taxon>Pirellulales</taxon>
        <taxon>Pirellulaceae</taxon>
        <taxon>Aporhodopirellula</taxon>
    </lineage>
</organism>